<evidence type="ECO:0000256" key="1">
    <source>
        <dbReference type="ARBA" id="ARBA00004613"/>
    </source>
</evidence>
<name>A0A8J4X752_CLAMG</name>
<dbReference type="SMART" id="SM00199">
    <property type="entry name" value="SCY"/>
    <property type="match status" value="1"/>
</dbReference>
<dbReference type="Pfam" id="PF00048">
    <property type="entry name" value="IL8"/>
    <property type="match status" value="2"/>
</dbReference>
<evidence type="ECO:0000259" key="5">
    <source>
        <dbReference type="SMART" id="SM00199"/>
    </source>
</evidence>
<feature type="non-terminal residue" evidence="6">
    <location>
        <position position="144"/>
    </location>
</feature>
<proteinExistence type="predicted"/>
<sequence length="144" mass="16246">FTTKKGFRFCGDPKTEWVQKIIKQKRKGADEQCCFEFQNKEFPEANIVSYKETQIDCPLPGIIFTTKIGFHFCADPEVKWVQMIIEQRPVGVQQGAEIPLYPPYLITPAAETPESHPTVLPPSLSRTDFISTNKPVSTGTPSIK</sequence>
<dbReference type="SUPFAM" id="SSF54117">
    <property type="entry name" value="Interleukin 8-like chemokines"/>
    <property type="match status" value="2"/>
</dbReference>
<dbReference type="GO" id="GO:0006955">
    <property type="term" value="P:immune response"/>
    <property type="evidence" value="ECO:0007669"/>
    <property type="project" value="InterPro"/>
</dbReference>
<dbReference type="GO" id="GO:0005615">
    <property type="term" value="C:extracellular space"/>
    <property type="evidence" value="ECO:0007669"/>
    <property type="project" value="UniProtKB-KW"/>
</dbReference>
<dbReference type="Proteomes" id="UP000727407">
    <property type="component" value="Unassembled WGS sequence"/>
</dbReference>
<feature type="non-terminal residue" evidence="6">
    <location>
        <position position="1"/>
    </location>
</feature>
<feature type="domain" description="Chemokine interleukin-8-like" evidence="5">
    <location>
        <begin position="30"/>
        <end position="88"/>
    </location>
</feature>
<keyword evidence="4" id="KW-0732">Signal</keyword>
<dbReference type="Gene3D" id="2.40.50.40">
    <property type="match status" value="2"/>
</dbReference>
<evidence type="ECO:0000256" key="2">
    <source>
        <dbReference type="ARBA" id="ARBA00022514"/>
    </source>
</evidence>
<keyword evidence="7" id="KW-1185">Reference proteome</keyword>
<dbReference type="OrthoDB" id="9930747at2759"/>
<comment type="caution">
    <text evidence="6">The sequence shown here is derived from an EMBL/GenBank/DDBJ whole genome shotgun (WGS) entry which is preliminary data.</text>
</comment>
<dbReference type="GO" id="GO:0008009">
    <property type="term" value="F:chemokine activity"/>
    <property type="evidence" value="ECO:0007669"/>
    <property type="project" value="InterPro"/>
</dbReference>
<dbReference type="EMBL" id="QNUK01001649">
    <property type="protein sequence ID" value="KAF5880115.1"/>
    <property type="molecule type" value="Genomic_DNA"/>
</dbReference>
<dbReference type="InterPro" id="IPR001811">
    <property type="entry name" value="Chemokine_IL8-like_dom"/>
</dbReference>
<evidence type="ECO:0000256" key="4">
    <source>
        <dbReference type="ARBA" id="ARBA00022729"/>
    </source>
</evidence>
<keyword evidence="2" id="KW-0202">Cytokine</keyword>
<dbReference type="CDD" id="cd00272">
    <property type="entry name" value="Chemokine_CC"/>
    <property type="match status" value="1"/>
</dbReference>
<dbReference type="InterPro" id="IPR036048">
    <property type="entry name" value="Interleukin_8-like_sf"/>
</dbReference>
<keyword evidence="3" id="KW-0964">Secreted</keyword>
<dbReference type="InterPro" id="IPR039809">
    <property type="entry name" value="Chemokine_b/g/d"/>
</dbReference>
<dbReference type="AlphaFoldDB" id="A0A8J4X752"/>
<accession>A0A8J4X752</accession>
<protein>
    <submittedName>
        <fullName evidence="6">C-C motif chemokine 3-like</fullName>
    </submittedName>
</protein>
<dbReference type="PANTHER" id="PTHR12015:SF183">
    <property type="entry name" value="C-C MOTIF CHEMOKINE 3"/>
    <property type="match status" value="1"/>
</dbReference>
<organism evidence="6 7">
    <name type="scientific">Clarias magur</name>
    <name type="common">Asian catfish</name>
    <name type="synonym">Macropteronotus magur</name>
    <dbReference type="NCBI Taxonomy" id="1594786"/>
    <lineage>
        <taxon>Eukaryota</taxon>
        <taxon>Metazoa</taxon>
        <taxon>Chordata</taxon>
        <taxon>Craniata</taxon>
        <taxon>Vertebrata</taxon>
        <taxon>Euteleostomi</taxon>
        <taxon>Actinopterygii</taxon>
        <taxon>Neopterygii</taxon>
        <taxon>Teleostei</taxon>
        <taxon>Ostariophysi</taxon>
        <taxon>Siluriformes</taxon>
        <taxon>Clariidae</taxon>
        <taxon>Clarias</taxon>
    </lineage>
</organism>
<reference evidence="6" key="1">
    <citation type="submission" date="2020-07" db="EMBL/GenBank/DDBJ databases">
        <title>Clarias magur genome sequencing, assembly and annotation.</title>
        <authorList>
            <person name="Kushwaha B."/>
            <person name="Kumar R."/>
            <person name="Das P."/>
            <person name="Joshi C.G."/>
            <person name="Kumar D."/>
            <person name="Nagpure N.S."/>
            <person name="Pandey M."/>
            <person name="Agarwal S."/>
            <person name="Srivastava S."/>
            <person name="Singh M."/>
            <person name="Sahoo L."/>
            <person name="Jayasankar P."/>
            <person name="Meher P.K."/>
            <person name="Koringa P.G."/>
            <person name="Iquebal M.A."/>
            <person name="Das S.P."/>
            <person name="Bit A."/>
            <person name="Patnaik S."/>
            <person name="Patel N."/>
            <person name="Shah T.M."/>
            <person name="Hinsu A."/>
            <person name="Jena J.K."/>
        </authorList>
    </citation>
    <scope>NUCLEOTIDE SEQUENCE</scope>
    <source>
        <strain evidence="6">CIFAMagur01</strain>
        <tissue evidence="6">Testis</tissue>
    </source>
</reference>
<evidence type="ECO:0000313" key="6">
    <source>
        <dbReference type="EMBL" id="KAF5880115.1"/>
    </source>
</evidence>
<gene>
    <name evidence="6" type="primary">ccl36.13</name>
    <name evidence="6" type="ORF">DAT39_023383</name>
</gene>
<evidence type="ECO:0000256" key="3">
    <source>
        <dbReference type="ARBA" id="ARBA00022525"/>
    </source>
</evidence>
<comment type="subcellular location">
    <subcellularLocation>
        <location evidence="1">Secreted</location>
    </subcellularLocation>
</comment>
<dbReference type="PANTHER" id="PTHR12015">
    <property type="entry name" value="SMALL INDUCIBLE CYTOKINE A"/>
    <property type="match status" value="1"/>
</dbReference>
<evidence type="ECO:0000313" key="7">
    <source>
        <dbReference type="Proteomes" id="UP000727407"/>
    </source>
</evidence>